<accession>A0A9P5THI5</accession>
<keyword evidence="1" id="KW-0472">Membrane</keyword>
<dbReference type="AlphaFoldDB" id="A0A9P5THI5"/>
<evidence type="ECO:0000313" key="2">
    <source>
        <dbReference type="EMBL" id="KAF8876873.1"/>
    </source>
</evidence>
<comment type="caution">
    <text evidence="2">The sequence shown here is derived from an EMBL/GenBank/DDBJ whole genome shotgun (WGS) entry which is preliminary data.</text>
</comment>
<sequence length="70" mass="7298">MDASSASLATKAFSIATGVVILGGVGVVWTLKLVWGIHDTSELVQHIRDTISSAPGSALRNPPTSETHEL</sequence>
<dbReference type="EMBL" id="JADNYJ010000177">
    <property type="protein sequence ID" value="KAF8876873.1"/>
    <property type="molecule type" value="Genomic_DNA"/>
</dbReference>
<proteinExistence type="predicted"/>
<reference evidence="2" key="1">
    <citation type="submission" date="2020-11" db="EMBL/GenBank/DDBJ databases">
        <authorList>
            <consortium name="DOE Joint Genome Institute"/>
            <person name="Ahrendt S."/>
            <person name="Riley R."/>
            <person name="Andreopoulos W."/>
            <person name="LaButti K."/>
            <person name="Pangilinan J."/>
            <person name="Ruiz-duenas F.J."/>
            <person name="Barrasa J.M."/>
            <person name="Sanchez-Garcia M."/>
            <person name="Camarero S."/>
            <person name="Miyauchi S."/>
            <person name="Serrano A."/>
            <person name="Linde D."/>
            <person name="Babiker R."/>
            <person name="Drula E."/>
            <person name="Ayuso-Fernandez I."/>
            <person name="Pacheco R."/>
            <person name="Padilla G."/>
            <person name="Ferreira P."/>
            <person name="Barriuso J."/>
            <person name="Kellner H."/>
            <person name="Castanera R."/>
            <person name="Alfaro M."/>
            <person name="Ramirez L."/>
            <person name="Pisabarro A.G."/>
            <person name="Kuo A."/>
            <person name="Tritt A."/>
            <person name="Lipzen A."/>
            <person name="He G."/>
            <person name="Yan M."/>
            <person name="Ng V."/>
            <person name="Cullen D."/>
            <person name="Martin F."/>
            <person name="Rosso M.-N."/>
            <person name="Henrissat B."/>
            <person name="Hibbett D."/>
            <person name="Martinez A.T."/>
            <person name="Grigoriev I.V."/>
        </authorList>
    </citation>
    <scope>NUCLEOTIDE SEQUENCE</scope>
    <source>
        <strain evidence="2">AH 44721</strain>
    </source>
</reference>
<evidence type="ECO:0000256" key="1">
    <source>
        <dbReference type="SAM" id="Phobius"/>
    </source>
</evidence>
<protein>
    <submittedName>
        <fullName evidence="2">Uncharacterized protein</fullName>
    </submittedName>
</protein>
<organism evidence="2 3">
    <name type="scientific">Gymnopilus junonius</name>
    <name type="common">Spectacular rustgill mushroom</name>
    <name type="synonym">Gymnopilus spectabilis subsp. junonius</name>
    <dbReference type="NCBI Taxonomy" id="109634"/>
    <lineage>
        <taxon>Eukaryota</taxon>
        <taxon>Fungi</taxon>
        <taxon>Dikarya</taxon>
        <taxon>Basidiomycota</taxon>
        <taxon>Agaricomycotina</taxon>
        <taxon>Agaricomycetes</taxon>
        <taxon>Agaricomycetidae</taxon>
        <taxon>Agaricales</taxon>
        <taxon>Agaricineae</taxon>
        <taxon>Hymenogastraceae</taxon>
        <taxon>Gymnopilus</taxon>
    </lineage>
</organism>
<keyword evidence="3" id="KW-1185">Reference proteome</keyword>
<gene>
    <name evidence="2" type="ORF">CPB84DRAFT_1795512</name>
</gene>
<keyword evidence="1" id="KW-0812">Transmembrane</keyword>
<feature type="transmembrane region" description="Helical" evidence="1">
    <location>
        <begin position="12"/>
        <end position="31"/>
    </location>
</feature>
<name>A0A9P5THI5_GYMJU</name>
<keyword evidence="1" id="KW-1133">Transmembrane helix</keyword>
<dbReference type="Proteomes" id="UP000724874">
    <property type="component" value="Unassembled WGS sequence"/>
</dbReference>
<evidence type="ECO:0000313" key="3">
    <source>
        <dbReference type="Proteomes" id="UP000724874"/>
    </source>
</evidence>